<dbReference type="OrthoDB" id="1443846at2"/>
<dbReference type="AlphaFoldDB" id="A0A0Q9ZJH5"/>
<proteinExistence type="predicted"/>
<comment type="caution">
    <text evidence="1">The sequence shown here is derived from an EMBL/GenBank/DDBJ whole genome shotgun (WGS) entry which is preliminary data.</text>
</comment>
<dbReference type="RefSeq" id="WP_057482159.1">
    <property type="nucleotide sequence ID" value="NZ_BMWR01000001.1"/>
</dbReference>
<dbReference type="Proteomes" id="UP000051643">
    <property type="component" value="Unassembled WGS sequence"/>
</dbReference>
<dbReference type="STRING" id="270918.APR42_06870"/>
<sequence>MQKVITLLVIFISINCYSQEIYKLKIESSGTFPAFEHIFDVRHYNEEDIKVYFSEYTGEDDLSKTDSLRYRQLRYKKNRTAEDNREMMNIIDASKIFTKKCMVFSHEDRLIQLADSIINSKEEILFEIKNNKNRVIIDGIQVSVTVTNKSGIGYFYPIHNPDKKNYILFSEFLDEAYKFFPKP</sequence>
<dbReference type="EMBL" id="LKTP01000023">
    <property type="protein sequence ID" value="KRG28488.1"/>
    <property type="molecule type" value="Genomic_DNA"/>
</dbReference>
<name>A0A0Q9ZJH5_9FLAO</name>
<evidence type="ECO:0000313" key="1">
    <source>
        <dbReference type="EMBL" id="KRG28488.1"/>
    </source>
</evidence>
<gene>
    <name evidence="1" type="ORF">APR42_06870</name>
</gene>
<reference evidence="1" key="1">
    <citation type="submission" date="2015-10" db="EMBL/GenBank/DDBJ databases">
        <title>Draft genome sequence of Salegentibacter mishustinae KCTC 12263.</title>
        <authorList>
            <person name="Lin W."/>
            <person name="Zheng Q."/>
        </authorList>
    </citation>
    <scope>NUCLEOTIDE SEQUENCE [LARGE SCALE GENOMIC DNA]</scope>
    <source>
        <strain evidence="1">KCTC 12263</strain>
    </source>
</reference>
<organism evidence="1 2">
    <name type="scientific">Salegentibacter mishustinae</name>
    <dbReference type="NCBI Taxonomy" id="270918"/>
    <lineage>
        <taxon>Bacteria</taxon>
        <taxon>Pseudomonadati</taxon>
        <taxon>Bacteroidota</taxon>
        <taxon>Flavobacteriia</taxon>
        <taxon>Flavobacteriales</taxon>
        <taxon>Flavobacteriaceae</taxon>
        <taxon>Salegentibacter</taxon>
    </lineage>
</organism>
<keyword evidence="2" id="KW-1185">Reference proteome</keyword>
<evidence type="ECO:0000313" key="2">
    <source>
        <dbReference type="Proteomes" id="UP000051643"/>
    </source>
</evidence>
<accession>A0A0Q9ZJH5</accession>
<protein>
    <submittedName>
        <fullName evidence="1">Uncharacterized protein</fullName>
    </submittedName>
</protein>